<sequence length="104" mass="11649">MLNWRGLPVRLAATLAAGLPPESRSLRLLHGEPYTLQQMLQASIADSLHAIRWLMERYMGSTEEPPKSIVQALLGSEAPEEESFVQSFDSPEEFEAALRAAERR</sequence>
<protein>
    <submittedName>
        <fullName evidence="1">Uncharacterized protein</fullName>
    </submittedName>
</protein>
<proteinExistence type="predicted"/>
<dbReference type="EMBL" id="BK015109">
    <property type="protein sequence ID" value="DAD91278.1"/>
    <property type="molecule type" value="Genomic_DNA"/>
</dbReference>
<reference evidence="1" key="1">
    <citation type="journal article" date="2021" name="Proc. Natl. Acad. Sci. U.S.A.">
        <title>A Catalog of Tens of Thousands of Viruses from Human Metagenomes Reveals Hidden Associations with Chronic Diseases.</title>
        <authorList>
            <person name="Tisza M.J."/>
            <person name="Buck C.B."/>
        </authorList>
    </citation>
    <scope>NUCLEOTIDE SEQUENCE</scope>
    <source>
        <strain evidence="1">CtL5G6</strain>
    </source>
</reference>
<organism evidence="1">
    <name type="scientific">Siphoviridae sp. ctL5G6</name>
    <dbReference type="NCBI Taxonomy" id="2826247"/>
    <lineage>
        <taxon>Viruses</taxon>
        <taxon>Duplodnaviria</taxon>
        <taxon>Heunggongvirae</taxon>
        <taxon>Uroviricota</taxon>
        <taxon>Caudoviricetes</taxon>
    </lineage>
</organism>
<name>A0A8S5N9B1_9CAUD</name>
<accession>A0A8S5N9B1</accession>
<evidence type="ECO:0000313" key="1">
    <source>
        <dbReference type="EMBL" id="DAD91278.1"/>
    </source>
</evidence>